<dbReference type="EMBL" id="BTSY01000005">
    <property type="protein sequence ID" value="GMT27936.1"/>
    <property type="molecule type" value="Genomic_DNA"/>
</dbReference>
<evidence type="ECO:0008006" key="4">
    <source>
        <dbReference type="Google" id="ProtNLM"/>
    </source>
</evidence>
<reference evidence="2" key="1">
    <citation type="submission" date="2023-10" db="EMBL/GenBank/DDBJ databases">
        <title>Genome assembly of Pristionchus species.</title>
        <authorList>
            <person name="Yoshida K."/>
            <person name="Sommer R.J."/>
        </authorList>
    </citation>
    <scope>NUCLEOTIDE SEQUENCE</scope>
    <source>
        <strain evidence="2">RS5133</strain>
    </source>
</reference>
<comment type="caution">
    <text evidence="2">The sequence shown here is derived from an EMBL/GenBank/DDBJ whole genome shotgun (WGS) entry which is preliminary data.</text>
</comment>
<accession>A0AAV5WAU2</accession>
<dbReference type="AlphaFoldDB" id="A0AAV5WAU2"/>
<evidence type="ECO:0000256" key="1">
    <source>
        <dbReference type="SAM" id="MobiDB-lite"/>
    </source>
</evidence>
<feature type="non-terminal residue" evidence="2">
    <location>
        <position position="289"/>
    </location>
</feature>
<proteinExistence type="predicted"/>
<feature type="region of interest" description="Disordered" evidence="1">
    <location>
        <begin position="1"/>
        <end position="26"/>
    </location>
</feature>
<sequence>LSIGQAVMGGRKRAKPMIDRSEKEEEMEKELEAKVARIEELEGEVAVRDAKIAQLESGQKKSILKTTIAFNNNVSPSRDPTATHLLQLCSGKRVVINMYFDDKWSLCRVAQIDNLDDLCFIFDSNNGAKSTQFVMNIGENRCEWFDYQKISARFRVGSILSNLIGEKEVMWHCQTQPMKGESIDAIEVSIELRISNKSSLEACRSYLAICGRKGLEAETIKSGKTTKVITFASQEILSLHSPYFLNIYYSNFRESKQKIIKIPGISLLTLLRAALYCCGFKLKTELFID</sequence>
<feature type="non-terminal residue" evidence="2">
    <location>
        <position position="1"/>
    </location>
</feature>
<name>A0AAV5WAU2_9BILA</name>
<dbReference type="Proteomes" id="UP001432322">
    <property type="component" value="Unassembled WGS sequence"/>
</dbReference>
<keyword evidence="3" id="KW-1185">Reference proteome</keyword>
<protein>
    <recommendedName>
        <fullName evidence="4">BTB domain-containing protein</fullName>
    </recommendedName>
</protein>
<evidence type="ECO:0000313" key="2">
    <source>
        <dbReference type="EMBL" id="GMT27936.1"/>
    </source>
</evidence>
<gene>
    <name evidence="2" type="ORF">PFISCL1PPCAC_19233</name>
</gene>
<dbReference type="InterPro" id="IPR011333">
    <property type="entry name" value="SKP1/BTB/POZ_sf"/>
</dbReference>
<evidence type="ECO:0000313" key="3">
    <source>
        <dbReference type="Proteomes" id="UP001432322"/>
    </source>
</evidence>
<dbReference type="CDD" id="cd18186">
    <property type="entry name" value="BTB_POZ_ZBTB_KLHL-like"/>
    <property type="match status" value="1"/>
</dbReference>
<dbReference type="SUPFAM" id="SSF54695">
    <property type="entry name" value="POZ domain"/>
    <property type="match status" value="1"/>
</dbReference>
<organism evidence="2 3">
    <name type="scientific">Pristionchus fissidentatus</name>
    <dbReference type="NCBI Taxonomy" id="1538716"/>
    <lineage>
        <taxon>Eukaryota</taxon>
        <taxon>Metazoa</taxon>
        <taxon>Ecdysozoa</taxon>
        <taxon>Nematoda</taxon>
        <taxon>Chromadorea</taxon>
        <taxon>Rhabditida</taxon>
        <taxon>Rhabditina</taxon>
        <taxon>Diplogasteromorpha</taxon>
        <taxon>Diplogasteroidea</taxon>
        <taxon>Neodiplogasteridae</taxon>
        <taxon>Pristionchus</taxon>
    </lineage>
</organism>